<dbReference type="RefSeq" id="XP_031749785.1">
    <property type="nucleotide sequence ID" value="XM_031893925.1"/>
</dbReference>
<feature type="compositionally biased region" description="Basic and acidic residues" evidence="1">
    <location>
        <begin position="748"/>
        <end position="759"/>
    </location>
</feature>
<protein>
    <submittedName>
        <fullName evidence="6">Protein unc-80 homolog isoform X21</fullName>
    </submittedName>
</protein>
<dbReference type="Proteomes" id="UP000008143">
    <property type="component" value="Chromosome 9"/>
</dbReference>
<feature type="region of interest" description="Disordered" evidence="1">
    <location>
        <begin position="432"/>
        <end position="453"/>
    </location>
</feature>
<feature type="compositionally biased region" description="Basic and acidic residues" evidence="1">
    <location>
        <begin position="939"/>
        <end position="966"/>
    </location>
</feature>
<feature type="region of interest" description="Disordered" evidence="1">
    <location>
        <begin position="1732"/>
        <end position="1770"/>
    </location>
</feature>
<feature type="region of interest" description="Disordered" evidence="1">
    <location>
        <begin position="139"/>
        <end position="158"/>
    </location>
</feature>
<evidence type="ECO:0000259" key="3">
    <source>
        <dbReference type="Pfam" id="PF19424"/>
    </source>
</evidence>
<feature type="region of interest" description="Disordered" evidence="1">
    <location>
        <begin position="375"/>
        <end position="403"/>
    </location>
</feature>
<feature type="region of interest" description="Disordered" evidence="1">
    <location>
        <begin position="2899"/>
        <end position="2939"/>
    </location>
</feature>
<dbReference type="PANTHER" id="PTHR31781">
    <property type="entry name" value="UNC80"/>
    <property type="match status" value="1"/>
</dbReference>
<dbReference type="GeneID" id="779473"/>
<feature type="compositionally biased region" description="Polar residues" evidence="1">
    <location>
        <begin position="3108"/>
        <end position="3136"/>
    </location>
</feature>
<accession>A0A8J1IYF2</accession>
<dbReference type="CTD" id="285175"/>
<feature type="domain" description="Cation channel complex component UNC80 N-terminal" evidence="2">
    <location>
        <begin position="17"/>
        <end position="221"/>
    </location>
</feature>
<dbReference type="Xenbase" id="XB-GENE-5889669">
    <property type="gene designation" value="unc80"/>
</dbReference>
<feature type="region of interest" description="Disordered" evidence="1">
    <location>
        <begin position="3020"/>
        <end position="3170"/>
    </location>
</feature>
<feature type="region of interest" description="Disordered" evidence="1">
    <location>
        <begin position="1373"/>
        <end position="1416"/>
    </location>
</feature>
<gene>
    <name evidence="6 7" type="primary">unc80</name>
</gene>
<evidence type="ECO:0000313" key="6">
    <source>
        <dbReference type="RefSeq" id="XP_031749785.1"/>
    </source>
</evidence>
<feature type="compositionally biased region" description="Low complexity" evidence="1">
    <location>
        <begin position="1007"/>
        <end position="1018"/>
    </location>
</feature>
<evidence type="ECO:0000259" key="2">
    <source>
        <dbReference type="Pfam" id="PF15778"/>
    </source>
</evidence>
<dbReference type="PANTHER" id="PTHR31781:SF1">
    <property type="entry name" value="PROTEIN UNC-80 HOMOLOG"/>
    <property type="match status" value="1"/>
</dbReference>
<dbReference type="InterPro" id="IPR045852">
    <property type="entry name" value="UNC80_central"/>
</dbReference>
<dbReference type="InterPro" id="IPR031542">
    <property type="entry name" value="UNC80_N"/>
</dbReference>
<feature type="compositionally biased region" description="Gly residues" evidence="1">
    <location>
        <begin position="731"/>
        <end position="745"/>
    </location>
</feature>
<keyword evidence="5" id="KW-1185">Reference proteome</keyword>
<feature type="compositionally biased region" description="Low complexity" evidence="1">
    <location>
        <begin position="3157"/>
        <end position="3166"/>
    </location>
</feature>
<proteinExistence type="predicted"/>
<feature type="region of interest" description="Disordered" evidence="1">
    <location>
        <begin position="731"/>
        <end position="759"/>
    </location>
</feature>
<feature type="compositionally biased region" description="Polar residues" evidence="1">
    <location>
        <begin position="139"/>
        <end position="152"/>
    </location>
</feature>
<feature type="region of interest" description="Disordered" evidence="1">
    <location>
        <begin position="2958"/>
        <end position="2989"/>
    </location>
</feature>
<organism evidence="5 6">
    <name type="scientific">Xenopus tropicalis</name>
    <name type="common">Western clawed frog</name>
    <name type="synonym">Silurana tropicalis</name>
    <dbReference type="NCBI Taxonomy" id="8364"/>
    <lineage>
        <taxon>Eukaryota</taxon>
        <taxon>Metazoa</taxon>
        <taxon>Chordata</taxon>
        <taxon>Craniata</taxon>
        <taxon>Vertebrata</taxon>
        <taxon>Euteleostomi</taxon>
        <taxon>Amphibia</taxon>
        <taxon>Batrachia</taxon>
        <taxon>Anura</taxon>
        <taxon>Pipoidea</taxon>
        <taxon>Pipidae</taxon>
        <taxon>Xenopodinae</taxon>
        <taxon>Xenopus</taxon>
        <taxon>Silurana</taxon>
    </lineage>
</organism>
<feature type="compositionally biased region" description="Polar residues" evidence="1">
    <location>
        <begin position="3076"/>
        <end position="3101"/>
    </location>
</feature>
<feature type="compositionally biased region" description="Low complexity" evidence="1">
    <location>
        <begin position="689"/>
        <end position="698"/>
    </location>
</feature>
<dbReference type="InterPro" id="IPR046460">
    <property type="entry name" value="UNC80_C"/>
</dbReference>
<reference evidence="6" key="1">
    <citation type="submission" date="2025-08" db="UniProtKB">
        <authorList>
            <consortium name="RefSeq"/>
        </authorList>
    </citation>
    <scope>IDENTIFICATION</scope>
    <source>
        <strain evidence="6">Nigerian</strain>
        <tissue evidence="6">Liver and blood</tissue>
    </source>
</reference>
<feature type="compositionally biased region" description="Basic and acidic residues" evidence="1">
    <location>
        <begin position="1386"/>
        <end position="1398"/>
    </location>
</feature>
<feature type="domain" description="Protein UNC80 central region" evidence="3">
    <location>
        <begin position="1396"/>
        <end position="1745"/>
    </location>
</feature>
<sequence length="3224" mass="360439">MVKRKSSEGQEQERPRGIPLAIQIFLWRQTSAFLRPKLGKQYEASCVSFERVLVENKLHGLSPALSEAIQSISRWELVQAALPHVLHCTATLLSNRNKLGHQDKLGVAETKLLHTLHWMLLEAPQDCSHDRFSAFIHQENQGSPGHSRQSNTNEEDENNRRKFLQNSMATVELFVFLFAPLVHRIKESDLTFRLASGLVIWQPMWEYRQPEVPAFTALVKPIRNIITAKRNSPCNSLTQVPDSPKLDMGPTQGFEVVSELTQPDSLSPRATASSCQRANSFDGCATSNTSQERGPPLPRTSLVIPPCQKSRYATYFDVAVLRCLLQPYWSEEGTQWSLMYYLHRLRHMLEEKPEKSPESEELPIPRPRSSSMVAAAPSLVNTHKTQDLTKCNEEDRGSEPYAKVSLTNLRRPAIPDLSSDLGINIFKKFKSRREDRERKSSIPYHHQGKKRQRRIGVPFLLHEDHLDVSPTRSTFSFGSFSGVGEERRAIEKGGWQTTILGKFTRRGSSDAATEMESLSARHSHSHHTLLTDVPDHSNSHGENTVKEVRSQISTITVATFNTTLASFNVGYADFFTEHMRKLCNQVPIPEMPHEPLACANLPRSLTDSCINYSSLEDTDHIDGTNNFVHKNGMLDLTVVLKAVYLVLNHDISSRICDVALNIVDCLLQLGVVPCVEKKRKKSDNKENESASVSGSGSACGDKRQSEGNFQMKGSARGSNCGFGGTSGGGASGGGGGGDGGSGGNGYFDKNDKNSEKDETVPVTTHKLALTMLIKLVKSLGCAYGCGEGHRGLSGDRLRNQAQSCLTKLYKLDKVQFRQTMRDYVNKDSLNNVVDFLHALLGFCMEPVTDNRAGFGNNFTTMDNKSTAQSVEGIIVSSMFKSLITRCASTTHELHSPENLGLYCDIRQLVQFIKEAHGNVFRRVALSALLDSAEKLTPGKKSEDGEQEPRPSGSKRPEEGSAPEKGRVSYAPEECRSYISSHPPQTPEHDEQMQGAGRKDFWRKMFKSQSAASDTSSQSEPDTSECTTAHSGNTERRSRSRSRRISLRKKLKLPLGNWLKRSSLSGLTDGVEDLLDISSVDRLSFIRQSSKVKFTSAVKLSEAGPGAGLDSGRDEEENFFKRLGCQSFDDHITTNHETGKSKNVVNLGAIRQGMKRFQFLLNCCEPGTIPDASILAAALDLEAPVVARAALFLECARFVHRCNRGNWPEWMKGHHVNIAKKGLSRGRSPIVGNKRNQKLQWNAAKLFYQWGDVIGARLNEICHSESESPANLLGLIYDEETKRRLRKEDEEEDFLDDSSVNPTKCGCPFALKMSACQLLLEITTFLRETFPCLPRPRAEPLVDLETCRLRLDPEMDRHRYERKISFAGILDENEDSKDSLHSSSHTLKSDTGGEEKKEGSPWSTSEPSIEPEGGNISSEESYHHNMSWLHVMILLCNQQSFICTHVDYCHPHCYLHHSRSCARLVRAIKLLYGDTVDSIKEDGLTSSSGFRGKKMKECSDKSCLRTPSLKKRVTEANLEGKKDSGMLKYIRHQVMSLSPAPLSLLIKAAPILTEEMYSDIQPAAWELLLSVDEHMAGAAAAMFLLCAVKVPDAVSDMLTSEFQHPETVQRINAILKFHTLWRFRYQVWPRMEEGAQQIYKIPPPSINFTLPSPILGMPSVPMFDPPWVPQSSGSVQDPINEDQSKSFSARAVSRSHQRAEHILKNLQQEEEKKRLGREASLITAIPVTQEACYEPTCSPNSEQEEEVEEPTNLNSRRLSVSPSCTSSTSHRNYSFRRGSVWSIRSAVSAEDEEHATEHTGNHHVSQPPQPVFPACICAAVLPIVHLMEDGDVREDGVAVSAVAQQVLWNCLIEDPSTVLRHFLEKLTISNRQDELIYMLRKLLLNIGDFPAQTSHILFNYLVGLIMYFVRTPCEWGMDAISATLTFLWEVVGYVEGLFFKDLKQTMKKEQCEVKLLVTASMPGTKTLVVHGQNECDIPTQLPVHEDTQFEALLKECLEFFNIADSQSANYFLMDKRWNLIHYNKTYVRDIYPFRRSVSPQLNLVHMPPEKGQELIQKQVFTRKLEEVGRVLFLISLTQKIPPAHKQSHVSMLQEDLLRLPSFPRSAVDAEFSLFNDPQAGKELFGLDTLQKSLWIKLLEEMFLGMPSEFPWGDEMMLFLSVFNGALILHPEDSALLRQYAATAINTAVHFNHLFSLSGYQWILPTMLQVYADYESNPQLRQAIEFTCRQFYVLHRKPFVLQLFASVAPLLDLPDGVSSGSSSKGVSAQCLFDLLQSLEGETADILDILELVKAERPLKSLDFCYGNEDMAFSISECIKLCVTVVAYAPESFRSLQMLMVLEALVPCYLQKLKRQTSQLETVSAAREEIAATAALATSLQALLYSVEALTRPMTAPQMSRGDQGHKGATTANHTMSAGANLRDNLHLLEEGQGLPREELDERIAREEFRRPRESLLNICTEFYKHCGPRLKILQNLAGEPRVTSLELLDVKSHMRLAEIAHSLLKLAPYDTQTMESRGLKRYIMEMLPITDWTSEAVRPALILILKRLDRMFNKIHKMPTLRRQVEWEPASNLIEGVCLTLQRQPIISFLPHLRSLINVCVNLVMGVVGPSSVADGLPLLHLSPYLSPPLPFSTAVVRLVALQIQALKEDFPLSHVISPFTNQERREGMLLNLLIPFVLTVGSGSKDSPWLEQPEVFLLLQTVINILLPPRIISTSRSKNFMLESSPAHCSTPGDAGKDLRREGLAESTSQAAYLALKVILVCFERQLGSQWYRLSLQVKEMAIRKVGGLALWDFIDFIVRTRIPIFILLRPFIQCKLLVQPPETQDELSARQHIADQLERRFIPRPLCKSSLINEFNSELKILKEAVHSGSAYQGKTSISTVGTSTSAYRLSLATMSRSNTGTGTVWEQDSEHSHQASQDTLSRTDEEEEENDSVSMPSVVSEQDAYLLSAIGRRRFSSHTSTMSVPQAEGGMLPSQSEPNVLDDSHGREGEMGLSRVASVQSEPGHQNLLVQQPLGRKRGLRQGTFSPSHLVQLRRPLLSRQKTQTEPRSRHGARLSTTRRSIQPRAKQLVDQKRSVTFTETQPQPSTSHAEAPSLTSRSGCSPAPSIKQTSAESPLLTSSPSITVADFHSQSDSQRGGYFLGKENPESSRGASAQLLHSSPSSHLSDPEDFNALETSSLLQYGDTVLHITEDSGMENPLVSGHFNFSHIELGETDIDLDESHV</sequence>
<feature type="region of interest" description="Disordered" evidence="1">
    <location>
        <begin position="935"/>
        <end position="969"/>
    </location>
</feature>
<evidence type="ECO:0000259" key="4">
    <source>
        <dbReference type="Pfam" id="PF20262"/>
    </source>
</evidence>
<feature type="compositionally biased region" description="Polar residues" evidence="1">
    <location>
        <begin position="1019"/>
        <end position="1031"/>
    </location>
</feature>
<feature type="compositionally biased region" description="Basic and acidic residues" evidence="1">
    <location>
        <begin position="986"/>
        <end position="995"/>
    </location>
</feature>
<evidence type="ECO:0000313" key="7">
    <source>
        <dbReference type="Xenbase" id="XB-GENE-5889669"/>
    </source>
</evidence>
<feature type="region of interest" description="Disordered" evidence="1">
    <location>
        <begin position="1005"/>
        <end position="1044"/>
    </location>
</feature>
<feature type="domain" description="Protein UNC80 C-terminal" evidence="4">
    <location>
        <begin position="1790"/>
        <end position="2866"/>
    </location>
</feature>
<feature type="compositionally biased region" description="Low complexity" evidence="1">
    <location>
        <begin position="1754"/>
        <end position="1768"/>
    </location>
</feature>
<dbReference type="Pfam" id="PF20262">
    <property type="entry name" value="UNC80_C"/>
    <property type="match status" value="1"/>
</dbReference>
<name>A0A8J1IYF2_XENTR</name>
<feature type="compositionally biased region" description="Basic and acidic residues" evidence="1">
    <location>
        <begin position="384"/>
        <end position="398"/>
    </location>
</feature>
<feature type="region of interest" description="Disordered" evidence="1">
    <location>
        <begin position="678"/>
        <end position="710"/>
    </location>
</feature>
<dbReference type="Pfam" id="PF19424">
    <property type="entry name" value="UNC80"/>
    <property type="match status" value="1"/>
</dbReference>
<evidence type="ECO:0000313" key="5">
    <source>
        <dbReference type="Proteomes" id="UP000008143"/>
    </source>
</evidence>
<evidence type="ECO:0000256" key="1">
    <source>
        <dbReference type="SAM" id="MobiDB-lite"/>
    </source>
</evidence>
<dbReference type="Pfam" id="PF15778">
    <property type="entry name" value="UNC80_N"/>
    <property type="match status" value="1"/>
</dbReference>
<dbReference type="AGR" id="Xenbase:XB-GENE-5889669"/>
<feature type="region of interest" description="Disordered" evidence="1">
    <location>
        <begin position="976"/>
        <end position="995"/>
    </location>
</feature>